<dbReference type="PANTHER" id="PTHR12110:SF41">
    <property type="entry name" value="INOSOSE DEHYDRATASE"/>
    <property type="match status" value="1"/>
</dbReference>
<dbReference type="RefSeq" id="WP_019333047.1">
    <property type="nucleotide sequence ID" value="NZ_BQUM01000067.1"/>
</dbReference>
<evidence type="ECO:0000313" key="3">
    <source>
        <dbReference type="EMBL" id="RMT71043.1"/>
    </source>
</evidence>
<dbReference type="SUPFAM" id="SSF51658">
    <property type="entry name" value="Xylose isomerase-like"/>
    <property type="match status" value="1"/>
</dbReference>
<name>A0A0Q0DQD7_PSESX</name>
<dbReference type="InterPro" id="IPR036237">
    <property type="entry name" value="Xyl_isomerase-like_sf"/>
</dbReference>
<dbReference type="AlphaFoldDB" id="A0A0Q0DQD7"/>
<evidence type="ECO:0000313" key="4">
    <source>
        <dbReference type="Proteomes" id="UP000282636"/>
    </source>
</evidence>
<organism evidence="3 4">
    <name type="scientific">Pseudomonas syringae pv. theae</name>
    <dbReference type="NCBI Taxonomy" id="103985"/>
    <lineage>
        <taxon>Bacteria</taxon>
        <taxon>Pseudomonadati</taxon>
        <taxon>Pseudomonadota</taxon>
        <taxon>Gammaproteobacteria</taxon>
        <taxon>Pseudomonadales</taxon>
        <taxon>Pseudomonadaceae</taxon>
        <taxon>Pseudomonas</taxon>
        <taxon>Pseudomonas syringae</taxon>
    </lineage>
</organism>
<keyword evidence="1" id="KW-0732">Signal</keyword>
<dbReference type="Proteomes" id="UP000282636">
    <property type="component" value="Unassembled WGS sequence"/>
</dbReference>
<protein>
    <recommendedName>
        <fullName evidence="2">Xylose isomerase-like TIM barrel domain-containing protein</fullName>
    </recommendedName>
</protein>
<proteinExistence type="predicted"/>
<feature type="signal peptide" evidence="1">
    <location>
        <begin position="1"/>
        <end position="24"/>
    </location>
</feature>
<dbReference type="InterPro" id="IPR050312">
    <property type="entry name" value="IolE/XylAMocC-like"/>
</dbReference>
<dbReference type="EMBL" id="RBTL01000098">
    <property type="protein sequence ID" value="RMT71043.1"/>
    <property type="molecule type" value="Genomic_DNA"/>
</dbReference>
<dbReference type="InterPro" id="IPR013022">
    <property type="entry name" value="Xyl_isomerase-like_TIM-brl"/>
</dbReference>
<dbReference type="Pfam" id="PF01261">
    <property type="entry name" value="AP_endonuc_2"/>
    <property type="match status" value="1"/>
</dbReference>
<dbReference type="Gene3D" id="3.20.20.150">
    <property type="entry name" value="Divalent-metal-dependent TIM barrel enzymes"/>
    <property type="match status" value="1"/>
</dbReference>
<gene>
    <name evidence="3" type="ORF">ALP44_00375</name>
</gene>
<sequence>MKVLKEAALTIALAICASGGAAVAAAPAATSLIALQMYTLRNVGTLDQQLALAERTGFTAVELVGTQGVSSAELNILLSKHHLTVTSAHVQLDVLRHQLPEAIAFNRAVGNTVLVVPYLQPDEWPTDAAGWQKLGKELDALGAQLRRDGMKLAYHNHDFEMKAYGSKTAYEWLVDSTQPKHLLLEIDAAWVSRGGQDPERLIKRYADRLFALHAKDNAGVGVRDDEANFAPLGEGLLAWPQIIAAAQKTGKPLYIVEHDLPKDPAAIITVAKDNLQRDLNGSRQKD</sequence>
<reference evidence="3 4" key="1">
    <citation type="submission" date="2018-08" db="EMBL/GenBank/DDBJ databases">
        <title>Recombination of ecologically and evolutionarily significant loci maintains genetic cohesion in the Pseudomonas syringae species complex.</title>
        <authorList>
            <person name="Dillon M."/>
            <person name="Thakur S."/>
            <person name="Almeida R.N.D."/>
            <person name="Weir B.S."/>
            <person name="Guttman D.S."/>
        </authorList>
    </citation>
    <scope>NUCLEOTIDE SEQUENCE [LARGE SCALE GENOMIC DNA]</scope>
    <source>
        <strain evidence="3 4">ICMP 3934</strain>
    </source>
</reference>
<evidence type="ECO:0000259" key="2">
    <source>
        <dbReference type="Pfam" id="PF01261"/>
    </source>
</evidence>
<dbReference type="PANTHER" id="PTHR12110">
    <property type="entry name" value="HYDROXYPYRUVATE ISOMERASE"/>
    <property type="match status" value="1"/>
</dbReference>
<feature type="domain" description="Xylose isomerase-like TIM barrel" evidence="2">
    <location>
        <begin position="50"/>
        <end position="261"/>
    </location>
</feature>
<evidence type="ECO:0000256" key="1">
    <source>
        <dbReference type="SAM" id="SignalP"/>
    </source>
</evidence>
<comment type="caution">
    <text evidence="3">The sequence shown here is derived from an EMBL/GenBank/DDBJ whole genome shotgun (WGS) entry which is preliminary data.</text>
</comment>
<accession>A0A0Q0DQD7</accession>
<feature type="chain" id="PRO_5030016162" description="Xylose isomerase-like TIM barrel domain-containing protein" evidence="1">
    <location>
        <begin position="25"/>
        <end position="286"/>
    </location>
</feature>